<comment type="caution">
    <text evidence="7">Lacks conserved residue(s) required for the propagation of feature annotation.</text>
</comment>
<dbReference type="PANTHER" id="PTHR15036">
    <property type="entry name" value="PIKACHURIN-LIKE PROTEIN"/>
    <property type="match status" value="1"/>
</dbReference>
<organism evidence="11 12">
    <name type="scientific">Muraenolepis orangiensis</name>
    <name type="common">Patagonian moray cod</name>
    <dbReference type="NCBI Taxonomy" id="630683"/>
    <lineage>
        <taxon>Eukaryota</taxon>
        <taxon>Metazoa</taxon>
        <taxon>Chordata</taxon>
        <taxon>Craniata</taxon>
        <taxon>Vertebrata</taxon>
        <taxon>Euteleostomi</taxon>
        <taxon>Actinopterygii</taxon>
        <taxon>Neopterygii</taxon>
        <taxon>Teleostei</taxon>
        <taxon>Neoteleostei</taxon>
        <taxon>Acanthomorphata</taxon>
        <taxon>Zeiogadaria</taxon>
        <taxon>Gadariae</taxon>
        <taxon>Gadiformes</taxon>
        <taxon>Muraenolepidoidei</taxon>
        <taxon>Muraenolepididae</taxon>
        <taxon>Muraenolepis</taxon>
    </lineage>
</organism>
<dbReference type="Proteomes" id="UP001148018">
    <property type="component" value="Unassembled WGS sequence"/>
</dbReference>
<feature type="region of interest" description="Disordered" evidence="8">
    <location>
        <begin position="414"/>
        <end position="438"/>
    </location>
</feature>
<evidence type="ECO:0000256" key="1">
    <source>
        <dbReference type="ARBA" id="ARBA00004479"/>
    </source>
</evidence>
<dbReference type="AlphaFoldDB" id="A0A9Q0E6J5"/>
<evidence type="ECO:0000256" key="2">
    <source>
        <dbReference type="ARBA" id="ARBA00022536"/>
    </source>
</evidence>
<keyword evidence="4" id="KW-0732">Signal</keyword>
<dbReference type="SMART" id="SM00282">
    <property type="entry name" value="LamG"/>
    <property type="match status" value="1"/>
</dbReference>
<gene>
    <name evidence="11" type="ORF">NHX12_033736</name>
</gene>
<keyword evidence="5" id="KW-1133">Transmembrane helix</keyword>
<evidence type="ECO:0000256" key="8">
    <source>
        <dbReference type="SAM" id="MobiDB-lite"/>
    </source>
</evidence>
<keyword evidence="12" id="KW-1185">Reference proteome</keyword>
<evidence type="ECO:0008006" key="13">
    <source>
        <dbReference type="Google" id="ProtNLM"/>
    </source>
</evidence>
<evidence type="ECO:0000256" key="6">
    <source>
        <dbReference type="ARBA" id="ARBA00023136"/>
    </source>
</evidence>
<dbReference type="Gene3D" id="2.60.120.260">
    <property type="entry name" value="Galactose-binding domain-like"/>
    <property type="match status" value="1"/>
</dbReference>
<dbReference type="InterPro" id="IPR008979">
    <property type="entry name" value="Galactose-bd-like_sf"/>
</dbReference>
<dbReference type="PROSITE" id="PS50025">
    <property type="entry name" value="LAM_G_DOMAIN"/>
    <property type="match status" value="1"/>
</dbReference>
<reference evidence="11" key="1">
    <citation type="submission" date="2022-07" db="EMBL/GenBank/DDBJ databases">
        <title>Chromosome-level genome of Muraenolepis orangiensis.</title>
        <authorList>
            <person name="Kim J."/>
        </authorList>
    </citation>
    <scope>NUCLEOTIDE SEQUENCE</scope>
    <source>
        <strain evidence="11">KU_S4_2022</strain>
        <tissue evidence="11">Muscle</tissue>
    </source>
</reference>
<dbReference type="Gene3D" id="2.60.120.200">
    <property type="match status" value="1"/>
</dbReference>
<dbReference type="CDD" id="cd00110">
    <property type="entry name" value="LamG"/>
    <property type="match status" value="1"/>
</dbReference>
<evidence type="ECO:0000313" key="12">
    <source>
        <dbReference type="Proteomes" id="UP001148018"/>
    </source>
</evidence>
<evidence type="ECO:0000313" key="11">
    <source>
        <dbReference type="EMBL" id="KAJ3599780.1"/>
    </source>
</evidence>
<dbReference type="SUPFAM" id="SSF49899">
    <property type="entry name" value="Concanavalin A-like lectins/glucanases"/>
    <property type="match status" value="2"/>
</dbReference>
<dbReference type="Pfam" id="PF02210">
    <property type="entry name" value="Laminin_G_2"/>
    <property type="match status" value="1"/>
</dbReference>
<proteinExistence type="predicted"/>
<evidence type="ECO:0000256" key="5">
    <source>
        <dbReference type="ARBA" id="ARBA00022989"/>
    </source>
</evidence>
<comment type="subcellular location">
    <subcellularLocation>
        <location evidence="1">Membrane</location>
        <topology evidence="1">Single-pass type I membrane protein</topology>
    </subcellularLocation>
</comment>
<evidence type="ECO:0000259" key="9">
    <source>
        <dbReference type="PROSITE" id="PS50022"/>
    </source>
</evidence>
<dbReference type="PANTHER" id="PTHR15036:SF40">
    <property type="entry name" value="CONTACTIN-ASSOCIATED PROTEIN-LIKE 4"/>
    <property type="match status" value="1"/>
</dbReference>
<comment type="caution">
    <text evidence="11">The sequence shown here is derived from an EMBL/GenBank/DDBJ whole genome shotgun (WGS) entry which is preliminary data.</text>
</comment>
<dbReference type="SUPFAM" id="SSF49785">
    <property type="entry name" value="Galactose-binding domain-like"/>
    <property type="match status" value="1"/>
</dbReference>
<dbReference type="EMBL" id="JANIIK010000048">
    <property type="protein sequence ID" value="KAJ3599780.1"/>
    <property type="molecule type" value="Genomic_DNA"/>
</dbReference>
<dbReference type="GO" id="GO:0016020">
    <property type="term" value="C:membrane"/>
    <property type="evidence" value="ECO:0007669"/>
    <property type="project" value="UniProtKB-SubCell"/>
</dbReference>
<dbReference type="InterPro" id="IPR013320">
    <property type="entry name" value="ConA-like_dom_sf"/>
</dbReference>
<dbReference type="OrthoDB" id="26719at2759"/>
<evidence type="ECO:0000256" key="4">
    <source>
        <dbReference type="ARBA" id="ARBA00022729"/>
    </source>
</evidence>
<keyword evidence="6" id="KW-0472">Membrane</keyword>
<evidence type="ECO:0000256" key="3">
    <source>
        <dbReference type="ARBA" id="ARBA00022692"/>
    </source>
</evidence>
<protein>
    <recommendedName>
        <fullName evidence="13">Laminin G domain-containing protein</fullName>
    </recommendedName>
</protein>
<feature type="domain" description="F5/8 type C" evidence="9">
    <location>
        <begin position="1"/>
        <end position="51"/>
    </location>
</feature>
<keyword evidence="3" id="KW-0812">Transmembrane</keyword>
<feature type="domain" description="Laminin G" evidence="10">
    <location>
        <begin position="57"/>
        <end position="248"/>
    </location>
</feature>
<dbReference type="PROSITE" id="PS50022">
    <property type="entry name" value="FA58C_3"/>
    <property type="match status" value="1"/>
</dbReference>
<accession>A0A9Q0E6J5</accession>
<evidence type="ECO:0000256" key="7">
    <source>
        <dbReference type="PROSITE-ProRule" id="PRU00122"/>
    </source>
</evidence>
<dbReference type="InterPro" id="IPR000421">
    <property type="entry name" value="FA58C"/>
</dbReference>
<sequence length="471" mass="50503">MSKQAFPGNSNADSMVQYKLQQRVVAHYVRLVPVDWWTSGRIGLRLEMYGCPYISDVAGFDGRSLLLYTLSPELSRPPGLSVSFQFKTLRNSGTRLHAQAPSGHGLAWREAGCCSISLLQLQCILGKMLFMDSLNEDGFKDQSSQQQVALGSLLDDQHWHRVKVEVSKAHLNITVDSNTQRTPVPTQLSLGLIQQLSVGAALSPQRSALSENFQGCVENLFYNDLNLIDLAVQKDRQVDMTGNITFSCPEPQSVSATFAGSQSFLRLSGGVAVAGSPEVMSAGLHFRTWNAAGLLLMFRLPPGAGAEPGEYLRVINSLRCSVKSADSNTRWSSPRSVAVRGICLVADSSTSLQLSSELDPEMAVLASKGFTGCLSGVLFNSVSLLKAALLHPDTSPVSVIGPLAWSSCGASSPARPYTEETTHSLSDQSGSAGPGQPLVDAMRSESALIGGTVQASSSNNYNLYGHINPLH</sequence>
<name>A0A9Q0E6J5_9TELE</name>
<dbReference type="InterPro" id="IPR001791">
    <property type="entry name" value="Laminin_G"/>
</dbReference>
<keyword evidence="2" id="KW-0245">EGF-like domain</keyword>
<evidence type="ECO:0000259" key="10">
    <source>
        <dbReference type="PROSITE" id="PS50025"/>
    </source>
</evidence>
<dbReference type="InterPro" id="IPR050372">
    <property type="entry name" value="Neurexin-related_CASP"/>
</dbReference>